<dbReference type="PANTHER" id="PTHR11993:SF10">
    <property type="entry name" value="NADH DEHYDROGENASE [UBIQUINONE] IRON-SULFUR PROTEIN 2, MITOCHONDRIAL"/>
    <property type="match status" value="1"/>
</dbReference>
<evidence type="ECO:0000313" key="1">
    <source>
        <dbReference type="EMBL" id="SVC02703.1"/>
    </source>
</evidence>
<dbReference type="Gene3D" id="1.10.645.10">
    <property type="entry name" value="Cytochrome-c3 Hydrogenase, chain B"/>
    <property type="match status" value="1"/>
</dbReference>
<proteinExistence type="predicted"/>
<accession>A0A382IV06</accession>
<name>A0A382IV06_9ZZZZ</name>
<dbReference type="GO" id="GO:0016651">
    <property type="term" value="F:oxidoreductase activity, acting on NAD(P)H"/>
    <property type="evidence" value="ECO:0007669"/>
    <property type="project" value="InterPro"/>
</dbReference>
<feature type="non-terminal residue" evidence="1">
    <location>
        <position position="50"/>
    </location>
</feature>
<evidence type="ECO:0008006" key="2">
    <source>
        <dbReference type="Google" id="ProtNLM"/>
    </source>
</evidence>
<reference evidence="1" key="1">
    <citation type="submission" date="2018-05" db="EMBL/GenBank/DDBJ databases">
        <authorList>
            <person name="Lanie J.A."/>
            <person name="Ng W.-L."/>
            <person name="Kazmierczak K.M."/>
            <person name="Andrzejewski T.M."/>
            <person name="Davidsen T.M."/>
            <person name="Wayne K.J."/>
            <person name="Tettelin H."/>
            <person name="Glass J.I."/>
            <person name="Rusch D."/>
            <person name="Podicherti R."/>
            <person name="Tsui H.-C.T."/>
            <person name="Winkler M.E."/>
        </authorList>
    </citation>
    <scope>NUCLEOTIDE SEQUENCE</scope>
</reference>
<gene>
    <name evidence="1" type="ORF">METZ01_LOCUS255557</name>
</gene>
<dbReference type="InterPro" id="IPR029014">
    <property type="entry name" value="NiFe-Hase_large"/>
</dbReference>
<dbReference type="EMBL" id="UINC01069374">
    <property type="protein sequence ID" value="SVC02703.1"/>
    <property type="molecule type" value="Genomic_DNA"/>
</dbReference>
<dbReference type="PANTHER" id="PTHR11993">
    <property type="entry name" value="NADH-UBIQUINONE OXIDOREDUCTASE 49 KDA SUBUNIT"/>
    <property type="match status" value="1"/>
</dbReference>
<organism evidence="1">
    <name type="scientific">marine metagenome</name>
    <dbReference type="NCBI Taxonomy" id="408172"/>
    <lineage>
        <taxon>unclassified sequences</taxon>
        <taxon>metagenomes</taxon>
        <taxon>ecological metagenomes</taxon>
    </lineage>
</organism>
<dbReference type="InterPro" id="IPR022885">
    <property type="entry name" value="NDH1_su_D/H"/>
</dbReference>
<protein>
    <recommendedName>
        <fullName evidence="2">NADH-quinone oxidoreductase subunit D domain-containing protein</fullName>
    </recommendedName>
</protein>
<sequence>MVVNMGPQHPSTHGVLRLKVRTDGEIVSDVYPVIGYLHRCFEKHAENLTY</sequence>
<dbReference type="AlphaFoldDB" id="A0A382IV06"/>
<dbReference type="SUPFAM" id="SSF56762">
    <property type="entry name" value="HydB/Nqo4-like"/>
    <property type="match status" value="1"/>
</dbReference>